<protein>
    <submittedName>
        <fullName evidence="2">Uncharacterized protein C8orf76 homolog</fullName>
    </submittedName>
</protein>
<dbReference type="PANTHER" id="PTHR31919:SF1">
    <property type="entry name" value="ZINC FINGERS AND HOMEOBOXES PROTEIN 1, ISOFORM 2"/>
    <property type="match status" value="1"/>
</dbReference>
<dbReference type="GeneID" id="110080560"/>
<dbReference type="InterPro" id="IPR011990">
    <property type="entry name" value="TPR-like_helical_dom_sf"/>
</dbReference>
<dbReference type="RefSeq" id="XP_072855396.1">
    <property type="nucleotide sequence ID" value="XM_072999295.1"/>
</dbReference>
<organism evidence="1 2">
    <name type="scientific">Pogona vitticeps</name>
    <name type="common">central bearded dragon</name>
    <dbReference type="NCBI Taxonomy" id="103695"/>
    <lineage>
        <taxon>Eukaryota</taxon>
        <taxon>Metazoa</taxon>
        <taxon>Chordata</taxon>
        <taxon>Craniata</taxon>
        <taxon>Vertebrata</taxon>
        <taxon>Euteleostomi</taxon>
        <taxon>Lepidosauria</taxon>
        <taxon>Squamata</taxon>
        <taxon>Bifurcata</taxon>
        <taxon>Unidentata</taxon>
        <taxon>Episquamata</taxon>
        <taxon>Toxicofera</taxon>
        <taxon>Iguania</taxon>
        <taxon>Acrodonta</taxon>
        <taxon>Agamidae</taxon>
        <taxon>Amphibolurinae</taxon>
        <taxon>Pogona</taxon>
    </lineage>
</organism>
<gene>
    <name evidence="2" type="primary">C4H8orf76</name>
</gene>
<dbReference type="Pfam" id="PF17826">
    <property type="entry name" value="DUF5588"/>
    <property type="match status" value="1"/>
</dbReference>
<keyword evidence="1" id="KW-1185">Reference proteome</keyword>
<proteinExistence type="predicted"/>
<dbReference type="SUPFAM" id="SSF48452">
    <property type="entry name" value="TPR-like"/>
    <property type="match status" value="1"/>
</dbReference>
<evidence type="ECO:0000313" key="1">
    <source>
        <dbReference type="Proteomes" id="UP001652642"/>
    </source>
</evidence>
<dbReference type="Gene3D" id="1.25.40.10">
    <property type="entry name" value="Tetratricopeptide repeat domain"/>
    <property type="match status" value="1"/>
</dbReference>
<sequence length="386" mass="43216">MELPLGSEFEESVFEGGGRQREGRSSLEYSARCCEPEWFCEETECEDDAEAVNLKKFRGDLAYKRQEFKKALAEYSDCLALLPPSNLAMRRDVLESQARCLAQLRRPKEALEIAEKLKNGATNTDHMTTVLGLQLVIFCTLEHSGKIIEGLQQLIALHPFHPGNWKLLAEAYRRLLKPPALFPGSETDPHQCGVSATGDSLPVSSAAANFQCHKKHSLGNDASSWFSPKTNGSFGSCEEGQRRVGLLSALGKSEANHKMKTADCDSMERPQDIWIYACASFVRARLLFQLMESNQSSFALERNLQAQREIEDRLASMELKEQALSVVTEMMGEDLVPEKLKEDAQGEVKCIGASALTSLLSAATEEFERKWFHKLKENFSHLDCWT</sequence>
<name>A0ABM5GCK9_9SAUR</name>
<accession>A0ABM5GCK9</accession>
<dbReference type="PANTHER" id="PTHR31919">
    <property type="entry name" value="ZINC FINGERS AND HOMEOBOXES PROTEIN 1, ISOFORM 2"/>
    <property type="match status" value="1"/>
</dbReference>
<dbReference type="InterPro" id="IPR041404">
    <property type="entry name" value="DUF5588"/>
</dbReference>
<dbReference type="Proteomes" id="UP001652642">
    <property type="component" value="Chromosome 4"/>
</dbReference>
<reference evidence="2" key="1">
    <citation type="submission" date="2025-08" db="UniProtKB">
        <authorList>
            <consortium name="RefSeq"/>
        </authorList>
    </citation>
    <scope>IDENTIFICATION</scope>
</reference>
<evidence type="ECO:0000313" key="2">
    <source>
        <dbReference type="RefSeq" id="XP_072855396.1"/>
    </source>
</evidence>